<keyword evidence="3 6" id="KW-0249">Electron transport</keyword>
<gene>
    <name evidence="8" type="primary">grxC</name>
    <name evidence="8" type="ORF">MJO52_20295</name>
</gene>
<keyword evidence="9" id="KW-1185">Reference proteome</keyword>
<dbReference type="InterPro" id="IPR014025">
    <property type="entry name" value="Glutaredoxin_subgr"/>
</dbReference>
<dbReference type="PRINTS" id="PR00160">
    <property type="entry name" value="GLUTAREDOXIN"/>
</dbReference>
<proteinExistence type="inferred from homology"/>
<dbReference type="InterPro" id="IPR011900">
    <property type="entry name" value="GRX_bact"/>
</dbReference>
<evidence type="ECO:0000313" key="8">
    <source>
        <dbReference type="EMBL" id="USD21368.1"/>
    </source>
</evidence>
<dbReference type="Proteomes" id="UP001055658">
    <property type="component" value="Chromosome"/>
</dbReference>
<keyword evidence="4" id="KW-1015">Disulfide bond</keyword>
<dbReference type="Pfam" id="PF00462">
    <property type="entry name" value="Glutaredoxin"/>
    <property type="match status" value="1"/>
</dbReference>
<dbReference type="CDD" id="cd03418">
    <property type="entry name" value="GRX_GRXb_1_3_like"/>
    <property type="match status" value="1"/>
</dbReference>
<evidence type="ECO:0000256" key="1">
    <source>
        <dbReference type="ARBA" id="ARBA00007787"/>
    </source>
</evidence>
<reference evidence="8" key="1">
    <citation type="submission" date="2022-02" db="EMBL/GenBank/DDBJ databases">
        <title>Coral-associated bacteria.</title>
        <authorList>
            <person name="Tang K."/>
            <person name="Wang X."/>
        </authorList>
    </citation>
    <scope>NUCLEOTIDE SEQUENCE</scope>
    <source>
        <strain evidence="8">SCSIO 43006</strain>
    </source>
</reference>
<evidence type="ECO:0000313" key="9">
    <source>
        <dbReference type="Proteomes" id="UP001055658"/>
    </source>
</evidence>
<dbReference type="PANTHER" id="PTHR45694">
    <property type="entry name" value="GLUTAREDOXIN 2"/>
    <property type="match status" value="1"/>
</dbReference>
<protein>
    <recommendedName>
        <fullName evidence="6">Glutaredoxin</fullName>
    </recommendedName>
</protein>
<evidence type="ECO:0000256" key="3">
    <source>
        <dbReference type="ARBA" id="ARBA00022982"/>
    </source>
</evidence>
<accession>A0ABY4VDY5</accession>
<keyword evidence="6" id="KW-0963">Cytoplasm</keyword>
<dbReference type="PROSITE" id="PS00195">
    <property type="entry name" value="GLUTAREDOXIN_1"/>
    <property type="match status" value="1"/>
</dbReference>
<dbReference type="RefSeq" id="WP_252083766.1">
    <property type="nucleotide sequence ID" value="NZ_CP092418.1"/>
</dbReference>
<comment type="function">
    <text evidence="6">Has a glutathione-disulfide oxidoreductase activity in the presence of NADPH and glutathione reductase. Reduces low molecular weight disulfides and proteins.</text>
</comment>
<evidence type="ECO:0000256" key="4">
    <source>
        <dbReference type="ARBA" id="ARBA00023157"/>
    </source>
</evidence>
<keyword evidence="5 6" id="KW-0676">Redox-active center</keyword>
<name>A0ABY4VDY5_9GAMM</name>
<dbReference type="NCBIfam" id="TIGR02181">
    <property type="entry name" value="GRX_bact"/>
    <property type="match status" value="1"/>
</dbReference>
<evidence type="ECO:0000256" key="5">
    <source>
        <dbReference type="ARBA" id="ARBA00023284"/>
    </source>
</evidence>
<keyword evidence="2 6" id="KW-0813">Transport</keyword>
<dbReference type="PANTHER" id="PTHR45694:SF18">
    <property type="entry name" value="GLUTAREDOXIN-1-RELATED"/>
    <property type="match status" value="1"/>
</dbReference>
<evidence type="ECO:0000256" key="6">
    <source>
        <dbReference type="RuleBase" id="RU364065"/>
    </source>
</evidence>
<dbReference type="InterPro" id="IPR036249">
    <property type="entry name" value="Thioredoxin-like_sf"/>
</dbReference>
<dbReference type="Gene3D" id="3.40.30.10">
    <property type="entry name" value="Glutaredoxin"/>
    <property type="match status" value="1"/>
</dbReference>
<evidence type="ECO:0000256" key="2">
    <source>
        <dbReference type="ARBA" id="ARBA00022448"/>
    </source>
</evidence>
<dbReference type="InterPro" id="IPR002109">
    <property type="entry name" value="Glutaredoxin"/>
</dbReference>
<organism evidence="8 9">
    <name type="scientific">Microbulbifer variabilis</name>
    <dbReference type="NCBI Taxonomy" id="266805"/>
    <lineage>
        <taxon>Bacteria</taxon>
        <taxon>Pseudomonadati</taxon>
        <taxon>Pseudomonadota</taxon>
        <taxon>Gammaproteobacteria</taxon>
        <taxon>Cellvibrionales</taxon>
        <taxon>Microbulbiferaceae</taxon>
        <taxon>Microbulbifer</taxon>
    </lineage>
</organism>
<sequence>MQDVVIYTTRFCPYCIRAKQLLDSKGVNYREIAVDNKPELRAQMAAKAGRRSVPQIWVGDFHVGGCDDLMALERSGKLGGLLKSAG</sequence>
<evidence type="ECO:0000259" key="7">
    <source>
        <dbReference type="Pfam" id="PF00462"/>
    </source>
</evidence>
<dbReference type="PROSITE" id="PS51354">
    <property type="entry name" value="GLUTAREDOXIN_2"/>
    <property type="match status" value="1"/>
</dbReference>
<feature type="domain" description="Glutaredoxin" evidence="7">
    <location>
        <begin position="4"/>
        <end position="63"/>
    </location>
</feature>
<comment type="similarity">
    <text evidence="1 6">Belongs to the glutaredoxin family.</text>
</comment>
<dbReference type="SUPFAM" id="SSF52833">
    <property type="entry name" value="Thioredoxin-like"/>
    <property type="match status" value="1"/>
</dbReference>
<dbReference type="InterPro" id="IPR011767">
    <property type="entry name" value="GLR_AS"/>
</dbReference>
<dbReference type="EMBL" id="CP092418">
    <property type="protein sequence ID" value="USD21368.1"/>
    <property type="molecule type" value="Genomic_DNA"/>
</dbReference>